<dbReference type="Proteomes" id="UP001302745">
    <property type="component" value="Unassembled WGS sequence"/>
</dbReference>
<feature type="region of interest" description="Disordered" evidence="1">
    <location>
        <begin position="386"/>
        <end position="490"/>
    </location>
</feature>
<feature type="compositionally biased region" description="Low complexity" evidence="1">
    <location>
        <begin position="456"/>
        <end position="466"/>
    </location>
</feature>
<feature type="compositionally biased region" description="Gly residues" evidence="1">
    <location>
        <begin position="97"/>
        <end position="116"/>
    </location>
</feature>
<reference evidence="2" key="1">
    <citation type="journal article" date="2023" name="Mol. Phylogenet. Evol.">
        <title>Genome-scale phylogeny and comparative genomics of the fungal order Sordariales.</title>
        <authorList>
            <person name="Hensen N."/>
            <person name="Bonometti L."/>
            <person name="Westerberg I."/>
            <person name="Brannstrom I.O."/>
            <person name="Guillou S."/>
            <person name="Cros-Aarteil S."/>
            <person name="Calhoun S."/>
            <person name="Haridas S."/>
            <person name="Kuo A."/>
            <person name="Mondo S."/>
            <person name="Pangilinan J."/>
            <person name="Riley R."/>
            <person name="LaButti K."/>
            <person name="Andreopoulos B."/>
            <person name="Lipzen A."/>
            <person name="Chen C."/>
            <person name="Yan M."/>
            <person name="Daum C."/>
            <person name="Ng V."/>
            <person name="Clum A."/>
            <person name="Steindorff A."/>
            <person name="Ohm R.A."/>
            <person name="Martin F."/>
            <person name="Silar P."/>
            <person name="Natvig D.O."/>
            <person name="Lalanne C."/>
            <person name="Gautier V."/>
            <person name="Ament-Velasquez S.L."/>
            <person name="Kruys A."/>
            <person name="Hutchinson M.I."/>
            <person name="Powell A.J."/>
            <person name="Barry K."/>
            <person name="Miller A.N."/>
            <person name="Grigoriev I.V."/>
            <person name="Debuchy R."/>
            <person name="Gladieux P."/>
            <person name="Hiltunen Thoren M."/>
            <person name="Johannesson H."/>
        </authorList>
    </citation>
    <scope>NUCLEOTIDE SEQUENCE</scope>
    <source>
        <strain evidence="2">CBS 538.74</strain>
    </source>
</reference>
<feature type="compositionally biased region" description="Low complexity" evidence="1">
    <location>
        <begin position="389"/>
        <end position="400"/>
    </location>
</feature>
<evidence type="ECO:0000313" key="3">
    <source>
        <dbReference type="Proteomes" id="UP001302745"/>
    </source>
</evidence>
<gene>
    <name evidence="2" type="ORF">C8A00DRAFT_30807</name>
</gene>
<reference evidence="2" key="2">
    <citation type="submission" date="2023-05" db="EMBL/GenBank/DDBJ databases">
        <authorList>
            <consortium name="Lawrence Berkeley National Laboratory"/>
            <person name="Steindorff A."/>
            <person name="Hensen N."/>
            <person name="Bonometti L."/>
            <person name="Westerberg I."/>
            <person name="Brannstrom I.O."/>
            <person name="Guillou S."/>
            <person name="Cros-Aarteil S."/>
            <person name="Calhoun S."/>
            <person name="Haridas S."/>
            <person name="Kuo A."/>
            <person name="Mondo S."/>
            <person name="Pangilinan J."/>
            <person name="Riley R."/>
            <person name="Labutti K."/>
            <person name="Andreopoulos B."/>
            <person name="Lipzen A."/>
            <person name="Chen C."/>
            <person name="Yanf M."/>
            <person name="Daum C."/>
            <person name="Ng V."/>
            <person name="Clum A."/>
            <person name="Ohm R."/>
            <person name="Martin F."/>
            <person name="Silar P."/>
            <person name="Natvig D."/>
            <person name="Lalanne C."/>
            <person name="Gautier V."/>
            <person name="Ament-Velasquez S.L."/>
            <person name="Kruys A."/>
            <person name="Hutchinson M.I."/>
            <person name="Powell A.J."/>
            <person name="Barry K."/>
            <person name="Miller A.N."/>
            <person name="Grigoriev I.V."/>
            <person name="Debuchy R."/>
            <person name="Gladieux P."/>
            <person name="Thoren M.H."/>
            <person name="Johannesson H."/>
        </authorList>
    </citation>
    <scope>NUCLEOTIDE SEQUENCE</scope>
    <source>
        <strain evidence="2">CBS 538.74</strain>
    </source>
</reference>
<keyword evidence="3" id="KW-1185">Reference proteome</keyword>
<dbReference type="AlphaFoldDB" id="A0AAN6VS95"/>
<protein>
    <submittedName>
        <fullName evidence="2">Uncharacterized protein</fullName>
    </submittedName>
</protein>
<accession>A0AAN6VS95</accession>
<feature type="compositionally biased region" description="Low complexity" evidence="1">
    <location>
        <begin position="54"/>
        <end position="63"/>
    </location>
</feature>
<comment type="caution">
    <text evidence="2">The sequence shown here is derived from an EMBL/GenBank/DDBJ whole genome shotgun (WGS) entry which is preliminary data.</text>
</comment>
<feature type="region of interest" description="Disordered" evidence="1">
    <location>
        <begin position="524"/>
        <end position="583"/>
    </location>
</feature>
<feature type="compositionally biased region" description="Basic and acidic residues" evidence="1">
    <location>
        <begin position="418"/>
        <end position="432"/>
    </location>
</feature>
<feature type="compositionally biased region" description="Low complexity" evidence="1">
    <location>
        <begin position="10"/>
        <end position="21"/>
    </location>
</feature>
<organism evidence="2 3">
    <name type="scientific">Chaetomidium leptoderma</name>
    <dbReference type="NCBI Taxonomy" id="669021"/>
    <lineage>
        <taxon>Eukaryota</taxon>
        <taxon>Fungi</taxon>
        <taxon>Dikarya</taxon>
        <taxon>Ascomycota</taxon>
        <taxon>Pezizomycotina</taxon>
        <taxon>Sordariomycetes</taxon>
        <taxon>Sordariomycetidae</taxon>
        <taxon>Sordariales</taxon>
        <taxon>Chaetomiaceae</taxon>
        <taxon>Chaetomidium</taxon>
    </lineage>
</organism>
<feature type="region of interest" description="Disordered" evidence="1">
    <location>
        <begin position="1"/>
        <end position="135"/>
    </location>
</feature>
<evidence type="ECO:0000313" key="2">
    <source>
        <dbReference type="EMBL" id="KAK4156312.1"/>
    </source>
</evidence>
<proteinExistence type="predicted"/>
<sequence length="583" mass="62615">MADNTSTNWFRSFGRSSSSIGKQPPPPSLTTRHSGPLTLDTRHDTRHIFHRAATPTHSPTTESPPRRSHHHRKSAGATLRTVSSFLNIKSSSIKNGSSGGSGGGSGGGGGNGGGGHLAPPAPPAPSRPEHIRPPAPMAMLPLTEVDYGGDDHDGCRSRSGSGSAWGGTRQGEEETWHNPNLMQMAEMLSAVMARRGAGEGLDVAYNSCVLSLIEGFYHLTRKLRDTEEKLTELKDLRERELEQFRGMTEEWVETGEAYKAEVKRLELALAKESKDGVASVALARHGSLVDRAGSKRFHARLKRLGNSRNQDALAKEQVSPFTEEPVDLAEATSSYRTLGAIPRILDSVNDVSLSQLLQSLFIQAASLDPAIFLRRRLEAMHLMAQLAPSTDNESSSSDSSTHTEMRSAQPAFTLSDRSNGRPEKAKENHSDSSAEGIGQRNGEGELPRQRVNGGHPSLQEPSQSPPQDKKQRRRRYSFEKGDDEILPMTPLTLAPEFPAGEEMTAQLEIGRFLTVTSGFGISLHGGGGDTDPTATPTSDFDSGSVKHSSSTNTVKWVGNGDGDGNGSPNKGGNAEHGETEDTG</sequence>
<name>A0AAN6VS95_9PEZI</name>
<evidence type="ECO:0000256" key="1">
    <source>
        <dbReference type="SAM" id="MobiDB-lite"/>
    </source>
</evidence>
<feature type="compositionally biased region" description="Low complexity" evidence="1">
    <location>
        <begin position="530"/>
        <end position="542"/>
    </location>
</feature>
<feature type="compositionally biased region" description="Basic and acidic residues" evidence="1">
    <location>
        <begin position="573"/>
        <end position="583"/>
    </location>
</feature>
<dbReference type="EMBL" id="MU856870">
    <property type="protein sequence ID" value="KAK4156312.1"/>
    <property type="molecule type" value="Genomic_DNA"/>
</dbReference>
<feature type="compositionally biased region" description="Polar residues" evidence="1">
    <location>
        <begin position="545"/>
        <end position="554"/>
    </location>
</feature>